<proteinExistence type="predicted"/>
<dbReference type="InterPro" id="IPR005162">
    <property type="entry name" value="Retrotrans_gag_dom"/>
</dbReference>
<sequence length="343" mass="38742">MKLSCSVNSWRIRPTLEDVGETATITSLVSARTRTFLGTHPPTFERAREPLDADHWLRQTESKFGLLDCTEHQKVLFAAQQLQGSASAWWANYEATLPAGRRLEWNEFKTAFRAHFIPAALMQRKLQEFTDLKQGGRNVLQYSEAFNHLAQYASEYVNTEEKKRYAFLRGMNAKLKERLTWQQTGTYNDLVNAAIVQEGAMRQVEEEDRKRKAPASASETPRRSIAWYSPHQPDSDTGHPCGNNSSARMHSMHRTLSFPVCHTSSKAISIVHRISSKGTQMLVPHSLLTVEATIHVTTVVALATLLRTVPHLDATTTTSTSVRTRTEKCECTVSWCPSELHQC</sequence>
<dbReference type="Pfam" id="PF03732">
    <property type="entry name" value="Retrotrans_gag"/>
    <property type="match status" value="1"/>
</dbReference>
<organism evidence="3 4">
    <name type="scientific">Eleusine coracana subsp. coracana</name>
    <dbReference type="NCBI Taxonomy" id="191504"/>
    <lineage>
        <taxon>Eukaryota</taxon>
        <taxon>Viridiplantae</taxon>
        <taxon>Streptophyta</taxon>
        <taxon>Embryophyta</taxon>
        <taxon>Tracheophyta</taxon>
        <taxon>Spermatophyta</taxon>
        <taxon>Magnoliopsida</taxon>
        <taxon>Liliopsida</taxon>
        <taxon>Poales</taxon>
        <taxon>Poaceae</taxon>
        <taxon>PACMAD clade</taxon>
        <taxon>Chloridoideae</taxon>
        <taxon>Cynodonteae</taxon>
        <taxon>Eleusininae</taxon>
        <taxon>Eleusine</taxon>
    </lineage>
</organism>
<reference evidence="3" key="2">
    <citation type="submission" date="2021-12" db="EMBL/GenBank/DDBJ databases">
        <title>Resequencing data analysis of finger millet.</title>
        <authorList>
            <person name="Hatakeyama M."/>
            <person name="Aluri S."/>
            <person name="Balachadran M.T."/>
            <person name="Sivarajan S.R."/>
            <person name="Poveda L."/>
            <person name="Shimizu-Inatsugi R."/>
            <person name="Schlapbach R."/>
            <person name="Sreeman S.M."/>
            <person name="Shimizu K.K."/>
        </authorList>
    </citation>
    <scope>NUCLEOTIDE SEQUENCE</scope>
</reference>
<gene>
    <name evidence="3" type="primary">gb03504</name>
    <name evidence="3" type="ORF">PR202_gb03504</name>
</gene>
<accession>A0AAV5E1K9</accession>
<evidence type="ECO:0000259" key="2">
    <source>
        <dbReference type="Pfam" id="PF03732"/>
    </source>
</evidence>
<comment type="caution">
    <text evidence="3">The sequence shown here is derived from an EMBL/GenBank/DDBJ whole genome shotgun (WGS) entry which is preliminary data.</text>
</comment>
<reference evidence="3" key="1">
    <citation type="journal article" date="2018" name="DNA Res.">
        <title>Multiple hybrid de novo genome assembly of finger millet, an orphan allotetraploid crop.</title>
        <authorList>
            <person name="Hatakeyama M."/>
            <person name="Aluri S."/>
            <person name="Balachadran M.T."/>
            <person name="Sivarajan S.R."/>
            <person name="Patrignani A."/>
            <person name="Gruter S."/>
            <person name="Poveda L."/>
            <person name="Shimizu-Inatsugi R."/>
            <person name="Baeten J."/>
            <person name="Francoijs K.J."/>
            <person name="Nataraja K.N."/>
            <person name="Reddy Y.A.N."/>
            <person name="Phadnis S."/>
            <person name="Ravikumar R.L."/>
            <person name="Schlapbach R."/>
            <person name="Sreeman S.M."/>
            <person name="Shimizu K.K."/>
        </authorList>
    </citation>
    <scope>NUCLEOTIDE SEQUENCE</scope>
</reference>
<evidence type="ECO:0000256" key="1">
    <source>
        <dbReference type="SAM" id="MobiDB-lite"/>
    </source>
</evidence>
<name>A0AAV5E1K9_ELECO</name>
<dbReference type="AlphaFoldDB" id="A0AAV5E1K9"/>
<dbReference type="PANTHER" id="PTHR33223">
    <property type="entry name" value="CCHC-TYPE DOMAIN-CONTAINING PROTEIN"/>
    <property type="match status" value="1"/>
</dbReference>
<keyword evidence="4" id="KW-1185">Reference proteome</keyword>
<evidence type="ECO:0000313" key="3">
    <source>
        <dbReference type="EMBL" id="GJN16505.1"/>
    </source>
</evidence>
<protein>
    <recommendedName>
        <fullName evidence="2">Retrotransposon gag domain-containing protein</fullName>
    </recommendedName>
</protein>
<evidence type="ECO:0000313" key="4">
    <source>
        <dbReference type="Proteomes" id="UP001054889"/>
    </source>
</evidence>
<feature type="region of interest" description="Disordered" evidence="1">
    <location>
        <begin position="201"/>
        <end position="240"/>
    </location>
</feature>
<dbReference type="PANTHER" id="PTHR33223:SF11">
    <property type="entry name" value="ELEMENT PROTEIN, PUTATIVE-RELATED"/>
    <property type="match status" value="1"/>
</dbReference>
<feature type="domain" description="Retrotransposon gag" evidence="2">
    <location>
        <begin position="77"/>
        <end position="172"/>
    </location>
</feature>
<dbReference type="Proteomes" id="UP001054889">
    <property type="component" value="Unassembled WGS sequence"/>
</dbReference>
<dbReference type="EMBL" id="BQKI01000072">
    <property type="protein sequence ID" value="GJN16505.1"/>
    <property type="molecule type" value="Genomic_DNA"/>
</dbReference>